<evidence type="ECO:0000313" key="2">
    <source>
        <dbReference type="EMBL" id="KAK8841348.1"/>
    </source>
</evidence>
<protein>
    <recommendedName>
        <fullName evidence="4">DUF3447 domain-containing protein</fullName>
    </recommendedName>
</protein>
<accession>A0ABR2H544</accession>
<evidence type="ECO:0008006" key="4">
    <source>
        <dbReference type="Google" id="ProtNLM"/>
    </source>
</evidence>
<comment type="caution">
    <text evidence="2">The sequence shown here is derived from an EMBL/GenBank/DDBJ whole genome shotgun (WGS) entry which is preliminary data.</text>
</comment>
<gene>
    <name evidence="2" type="ORF">M9Y10_026962</name>
</gene>
<feature type="compositionally biased region" description="Acidic residues" evidence="1">
    <location>
        <begin position="276"/>
        <end position="293"/>
    </location>
</feature>
<dbReference type="InterPro" id="IPR036770">
    <property type="entry name" value="Ankyrin_rpt-contain_sf"/>
</dbReference>
<name>A0ABR2H544_9EUKA</name>
<reference evidence="2 3" key="1">
    <citation type="submission" date="2024-04" db="EMBL/GenBank/DDBJ databases">
        <title>Tritrichomonas musculus Genome.</title>
        <authorList>
            <person name="Alves-Ferreira E."/>
            <person name="Grigg M."/>
            <person name="Lorenzi H."/>
            <person name="Galac M."/>
        </authorList>
    </citation>
    <scope>NUCLEOTIDE SEQUENCE [LARGE SCALE GENOMIC DNA]</scope>
    <source>
        <strain evidence="2 3">EAF2021</strain>
    </source>
</reference>
<proteinExistence type="predicted"/>
<evidence type="ECO:0000313" key="3">
    <source>
        <dbReference type="Proteomes" id="UP001470230"/>
    </source>
</evidence>
<keyword evidence="3" id="KW-1185">Reference proteome</keyword>
<dbReference type="EMBL" id="JAPFFF010000041">
    <property type="protein sequence ID" value="KAK8841348.1"/>
    <property type="molecule type" value="Genomic_DNA"/>
</dbReference>
<feature type="region of interest" description="Disordered" evidence="1">
    <location>
        <begin position="363"/>
        <end position="384"/>
    </location>
</feature>
<sequence length="498" mass="59502">MLGEEGHQFLEKIKSIQSLILEYIDNENNLEENYQNLANIFNDIKIHDNFNEFKLILYFISNISVHHHRTHDFLQKIYKIIIFFEKDIKKNYSNYEIFHIFRKSKIILLYLIKQNILNIDLSIFNEIKKYFYINYFFPEVKKFIKNDQLVQDITKKLPKDYEEKRQIGENEDEICKIIRKDSLEEFISYVEKTKKSLRSLVDESIFETNLYLLKERPTLIEYAAFFGSIEIFKYLCSKKVKITKTIWQYAVHSNNTKLIQFLEEKKLKLNNANSSSDDDNGEVADDDNDEEESSNNKVYVKTVTLSLKDHINYPNIDKIPDDFEQLCGHTYEYKTTDPDDDFQLKKEDKKEVSLNDLFDSIYQEKTVDEEEEDEDGEESENEISSDYCDKYDDFDDFHHTQDDLCIQSFILSIIFQSNEIAEHINNKYLKNKDYDLEGILLQSLRYYNFAFINEELITNSTFFDFCQYDYYYFVKIMLNQTGIDVNSLKILSIVFCNV</sequence>
<organism evidence="2 3">
    <name type="scientific">Tritrichomonas musculus</name>
    <dbReference type="NCBI Taxonomy" id="1915356"/>
    <lineage>
        <taxon>Eukaryota</taxon>
        <taxon>Metamonada</taxon>
        <taxon>Parabasalia</taxon>
        <taxon>Tritrichomonadida</taxon>
        <taxon>Tritrichomonadidae</taxon>
        <taxon>Tritrichomonas</taxon>
    </lineage>
</organism>
<dbReference type="SUPFAM" id="SSF48403">
    <property type="entry name" value="Ankyrin repeat"/>
    <property type="match status" value="1"/>
</dbReference>
<feature type="region of interest" description="Disordered" evidence="1">
    <location>
        <begin position="272"/>
        <end position="295"/>
    </location>
</feature>
<dbReference type="Proteomes" id="UP001470230">
    <property type="component" value="Unassembled WGS sequence"/>
</dbReference>
<feature type="compositionally biased region" description="Acidic residues" evidence="1">
    <location>
        <begin position="367"/>
        <end position="383"/>
    </location>
</feature>
<evidence type="ECO:0000256" key="1">
    <source>
        <dbReference type="SAM" id="MobiDB-lite"/>
    </source>
</evidence>